<dbReference type="InterPro" id="IPR002104">
    <property type="entry name" value="Integrase_catalytic"/>
</dbReference>
<accession>A0ABU5U2H4</accession>
<dbReference type="RefSeq" id="WP_323217616.1">
    <property type="nucleotide sequence ID" value="NZ_JAYGHT010000129.1"/>
</dbReference>
<dbReference type="PROSITE" id="PS51898">
    <property type="entry name" value="TYR_RECOMBINASE"/>
    <property type="match status" value="1"/>
</dbReference>
<dbReference type="Proteomes" id="UP001301728">
    <property type="component" value="Unassembled WGS sequence"/>
</dbReference>
<comment type="caution">
    <text evidence="3">The sequence shown here is derived from an EMBL/GenBank/DDBJ whole genome shotgun (WGS) entry which is preliminary data.</text>
</comment>
<evidence type="ECO:0000313" key="4">
    <source>
        <dbReference type="Proteomes" id="UP001301728"/>
    </source>
</evidence>
<dbReference type="CDD" id="cd00397">
    <property type="entry name" value="DNA_BRE_C"/>
    <property type="match status" value="1"/>
</dbReference>
<gene>
    <name evidence="3" type="ORF">VB854_19300</name>
</gene>
<proteinExistence type="predicted"/>
<keyword evidence="4" id="KW-1185">Reference proteome</keyword>
<organism evidence="3 4">
    <name type="scientific">Limnoraphis robusta CCNP1315</name>
    <dbReference type="NCBI Taxonomy" id="3110306"/>
    <lineage>
        <taxon>Bacteria</taxon>
        <taxon>Bacillati</taxon>
        <taxon>Cyanobacteriota</taxon>
        <taxon>Cyanophyceae</taxon>
        <taxon>Oscillatoriophycideae</taxon>
        <taxon>Oscillatoriales</taxon>
        <taxon>Sirenicapillariaceae</taxon>
        <taxon>Limnoraphis</taxon>
    </lineage>
</organism>
<dbReference type="InterPro" id="IPR011010">
    <property type="entry name" value="DNA_brk_join_enz"/>
</dbReference>
<evidence type="ECO:0000259" key="2">
    <source>
        <dbReference type="PROSITE" id="PS51898"/>
    </source>
</evidence>
<keyword evidence="1" id="KW-0233">DNA recombination</keyword>
<reference evidence="3 4" key="1">
    <citation type="submission" date="2023-12" db="EMBL/GenBank/DDBJ databases">
        <title>Baltic Sea Cyanobacteria.</title>
        <authorList>
            <person name="Delbaje E."/>
            <person name="Fewer D.P."/>
            <person name="Shishido T.K."/>
        </authorList>
    </citation>
    <scope>NUCLEOTIDE SEQUENCE [LARGE SCALE GENOMIC DNA]</scope>
    <source>
        <strain evidence="3 4">CCNP 1315</strain>
    </source>
</reference>
<feature type="domain" description="Tyr recombinase" evidence="2">
    <location>
        <begin position="1"/>
        <end position="73"/>
    </location>
</feature>
<evidence type="ECO:0000256" key="1">
    <source>
        <dbReference type="ARBA" id="ARBA00023172"/>
    </source>
</evidence>
<name>A0ABU5U2H4_9CYAN</name>
<dbReference type="InterPro" id="IPR013762">
    <property type="entry name" value="Integrase-like_cat_sf"/>
</dbReference>
<sequence>MNSGAVWRILQKRGQLAGLEPFSPHDLRRTFCGDLLDAGVDIVTVQKLAGHSSPVTTAKYDRRGEETKRKAVQKLGF</sequence>
<protein>
    <submittedName>
        <fullName evidence="3">Site-specific integrase</fullName>
    </submittedName>
</protein>
<dbReference type="Pfam" id="PF00589">
    <property type="entry name" value="Phage_integrase"/>
    <property type="match status" value="1"/>
</dbReference>
<dbReference type="Gene3D" id="1.10.443.10">
    <property type="entry name" value="Intergrase catalytic core"/>
    <property type="match status" value="1"/>
</dbReference>
<evidence type="ECO:0000313" key="3">
    <source>
        <dbReference type="EMBL" id="MEA5521091.1"/>
    </source>
</evidence>
<dbReference type="EMBL" id="JAYGHT010000129">
    <property type="protein sequence ID" value="MEA5521091.1"/>
    <property type="molecule type" value="Genomic_DNA"/>
</dbReference>
<dbReference type="SUPFAM" id="SSF56349">
    <property type="entry name" value="DNA breaking-rejoining enzymes"/>
    <property type="match status" value="1"/>
</dbReference>